<protein>
    <submittedName>
        <fullName evidence="1">Uncharacterized protein</fullName>
    </submittedName>
</protein>
<accession>A0ACC2N6C4</accession>
<dbReference type="Proteomes" id="UP001239111">
    <property type="component" value="Chromosome 4"/>
</dbReference>
<proteinExistence type="predicted"/>
<evidence type="ECO:0000313" key="2">
    <source>
        <dbReference type="Proteomes" id="UP001239111"/>
    </source>
</evidence>
<keyword evidence="2" id="KW-1185">Reference proteome</keyword>
<sequence length="202" mass="22517">MTVREKATSWGQLTEEFNSISNYCPRTVKMLENLWDRMKKTTRGASKFQKNGRTQTGGGDRDTSDYSTNVDQKVLGILGTSGIGDVLLKYILCVITVVILFVHTISFSLSQQVIIMNTGDIKLPPVTGPKIVAKHEVRYSLEPAEIKTEQGKKNRSDVSPRLMYYEKPEALRAGSTRYGTHANISKTPNGPNDTIFTELAWA</sequence>
<reference evidence="1" key="1">
    <citation type="submission" date="2023-04" db="EMBL/GenBank/DDBJ databases">
        <title>A chromosome-level genome assembly of the parasitoid wasp Eretmocerus hayati.</title>
        <authorList>
            <person name="Zhong Y."/>
            <person name="Liu S."/>
            <person name="Liu Y."/>
        </authorList>
    </citation>
    <scope>NUCLEOTIDE SEQUENCE</scope>
    <source>
        <strain evidence="1">ZJU_SS_LIU_2023</strain>
    </source>
</reference>
<name>A0ACC2N6C4_9HYME</name>
<evidence type="ECO:0000313" key="1">
    <source>
        <dbReference type="EMBL" id="KAJ8666258.1"/>
    </source>
</evidence>
<gene>
    <name evidence="1" type="ORF">QAD02_007920</name>
</gene>
<organism evidence="1 2">
    <name type="scientific">Eretmocerus hayati</name>
    <dbReference type="NCBI Taxonomy" id="131215"/>
    <lineage>
        <taxon>Eukaryota</taxon>
        <taxon>Metazoa</taxon>
        <taxon>Ecdysozoa</taxon>
        <taxon>Arthropoda</taxon>
        <taxon>Hexapoda</taxon>
        <taxon>Insecta</taxon>
        <taxon>Pterygota</taxon>
        <taxon>Neoptera</taxon>
        <taxon>Endopterygota</taxon>
        <taxon>Hymenoptera</taxon>
        <taxon>Apocrita</taxon>
        <taxon>Proctotrupomorpha</taxon>
        <taxon>Chalcidoidea</taxon>
        <taxon>Aphelinidae</taxon>
        <taxon>Aphelininae</taxon>
        <taxon>Eretmocerus</taxon>
    </lineage>
</organism>
<comment type="caution">
    <text evidence="1">The sequence shown here is derived from an EMBL/GenBank/DDBJ whole genome shotgun (WGS) entry which is preliminary data.</text>
</comment>
<dbReference type="EMBL" id="CM056744">
    <property type="protein sequence ID" value="KAJ8666258.1"/>
    <property type="molecule type" value="Genomic_DNA"/>
</dbReference>